<accession>A0AAW1Y8B3</accession>
<feature type="compositionally biased region" description="Polar residues" evidence="6">
    <location>
        <begin position="169"/>
        <end position="179"/>
    </location>
</feature>
<feature type="region of interest" description="Disordered" evidence="6">
    <location>
        <begin position="161"/>
        <end position="184"/>
    </location>
</feature>
<reference evidence="8 9" key="1">
    <citation type="journal article" date="2023" name="G3 (Bethesda)">
        <title>A chromosome-length genome assembly and annotation of blackberry (Rubus argutus, cv. 'Hillquist').</title>
        <authorList>
            <person name="Bruna T."/>
            <person name="Aryal R."/>
            <person name="Dudchenko O."/>
            <person name="Sargent D.J."/>
            <person name="Mead D."/>
            <person name="Buti M."/>
            <person name="Cavallini A."/>
            <person name="Hytonen T."/>
            <person name="Andres J."/>
            <person name="Pham M."/>
            <person name="Weisz D."/>
            <person name="Mascagni F."/>
            <person name="Usai G."/>
            <person name="Natali L."/>
            <person name="Bassil N."/>
            <person name="Fernandez G.E."/>
            <person name="Lomsadze A."/>
            <person name="Armour M."/>
            <person name="Olukolu B."/>
            <person name="Poorten T."/>
            <person name="Britton C."/>
            <person name="Davik J."/>
            <person name="Ashrafi H."/>
            <person name="Aiden E.L."/>
            <person name="Borodovsky M."/>
            <person name="Worthington M."/>
        </authorList>
    </citation>
    <scope>NUCLEOTIDE SEQUENCE [LARGE SCALE GENOMIC DNA]</scope>
    <source>
        <strain evidence="8">PI 553951</strain>
    </source>
</reference>
<dbReference type="InterPro" id="IPR036638">
    <property type="entry name" value="HLH_DNA-bd_sf"/>
</dbReference>
<gene>
    <name evidence="8" type="ORF">M0R45_010858</name>
</gene>
<dbReference type="GO" id="GO:0046983">
    <property type="term" value="F:protein dimerization activity"/>
    <property type="evidence" value="ECO:0007669"/>
    <property type="project" value="InterPro"/>
</dbReference>
<keyword evidence="9" id="KW-1185">Reference proteome</keyword>
<dbReference type="PANTHER" id="PTHR16223:SF109">
    <property type="entry name" value="BHLH DOMAIN-CONTAINING PROTEIN"/>
    <property type="match status" value="1"/>
</dbReference>
<feature type="domain" description="BHLH" evidence="7">
    <location>
        <begin position="173"/>
        <end position="222"/>
    </location>
</feature>
<evidence type="ECO:0000256" key="3">
    <source>
        <dbReference type="ARBA" id="ARBA00023125"/>
    </source>
</evidence>
<dbReference type="InterPro" id="IPR045843">
    <property type="entry name" value="IND-like"/>
</dbReference>
<dbReference type="EMBL" id="JBEDUW010000002">
    <property type="protein sequence ID" value="KAK9945338.1"/>
    <property type="molecule type" value="Genomic_DNA"/>
</dbReference>
<evidence type="ECO:0000256" key="6">
    <source>
        <dbReference type="SAM" id="MobiDB-lite"/>
    </source>
</evidence>
<dbReference type="InterPro" id="IPR011598">
    <property type="entry name" value="bHLH_dom"/>
</dbReference>
<evidence type="ECO:0000313" key="8">
    <source>
        <dbReference type="EMBL" id="KAK9945338.1"/>
    </source>
</evidence>
<evidence type="ECO:0000256" key="4">
    <source>
        <dbReference type="ARBA" id="ARBA00023163"/>
    </source>
</evidence>
<organism evidence="8 9">
    <name type="scientific">Rubus argutus</name>
    <name type="common">Southern blackberry</name>
    <dbReference type="NCBI Taxonomy" id="59490"/>
    <lineage>
        <taxon>Eukaryota</taxon>
        <taxon>Viridiplantae</taxon>
        <taxon>Streptophyta</taxon>
        <taxon>Embryophyta</taxon>
        <taxon>Tracheophyta</taxon>
        <taxon>Spermatophyta</taxon>
        <taxon>Magnoliopsida</taxon>
        <taxon>eudicotyledons</taxon>
        <taxon>Gunneridae</taxon>
        <taxon>Pentapetalae</taxon>
        <taxon>rosids</taxon>
        <taxon>fabids</taxon>
        <taxon>Rosales</taxon>
        <taxon>Rosaceae</taxon>
        <taxon>Rosoideae</taxon>
        <taxon>Rosoideae incertae sedis</taxon>
        <taxon>Rubus</taxon>
    </lineage>
</organism>
<dbReference type="GO" id="GO:0005634">
    <property type="term" value="C:nucleus"/>
    <property type="evidence" value="ECO:0007669"/>
    <property type="project" value="UniProtKB-SubCell"/>
</dbReference>
<dbReference type="GO" id="GO:0000981">
    <property type="term" value="F:DNA-binding transcription factor activity, RNA polymerase II-specific"/>
    <property type="evidence" value="ECO:0007669"/>
    <property type="project" value="TreeGrafter"/>
</dbReference>
<dbReference type="PANTHER" id="PTHR16223">
    <property type="entry name" value="TRANSCRIPTION FACTOR BHLH83-RELATED"/>
    <property type="match status" value="1"/>
</dbReference>
<evidence type="ECO:0000313" key="9">
    <source>
        <dbReference type="Proteomes" id="UP001457282"/>
    </source>
</evidence>
<evidence type="ECO:0000256" key="2">
    <source>
        <dbReference type="ARBA" id="ARBA00023015"/>
    </source>
</evidence>
<dbReference type="SUPFAM" id="SSF47459">
    <property type="entry name" value="HLH, helix-loop-helix DNA-binding domain"/>
    <property type="match status" value="1"/>
</dbReference>
<name>A0AAW1Y8B3_RUBAR</name>
<comment type="caution">
    <text evidence="8">The sequence shown here is derived from an EMBL/GenBank/DDBJ whole genome shotgun (WGS) entry which is preliminary data.</text>
</comment>
<keyword evidence="2" id="KW-0805">Transcription regulation</keyword>
<proteinExistence type="predicted"/>
<dbReference type="CDD" id="cd11393">
    <property type="entry name" value="bHLH_AtbHLH_like"/>
    <property type="match status" value="1"/>
</dbReference>
<keyword evidence="3" id="KW-0238">DNA-binding</keyword>
<dbReference type="InterPro" id="IPR045239">
    <property type="entry name" value="bHLH95_bHLH"/>
</dbReference>
<keyword evidence="4" id="KW-0804">Transcription</keyword>
<comment type="subcellular location">
    <subcellularLocation>
        <location evidence="1">Nucleus</location>
    </subcellularLocation>
</comment>
<evidence type="ECO:0000256" key="5">
    <source>
        <dbReference type="ARBA" id="ARBA00023242"/>
    </source>
</evidence>
<evidence type="ECO:0000259" key="7">
    <source>
        <dbReference type="PROSITE" id="PS50888"/>
    </source>
</evidence>
<sequence>MEGENSHNDPLQLMSLNCGWSVANDVSHAPEDDLNQKMITEAGRSVNQTDALALPWMIQSPMPAQSSVDFLAESSTFLPKSPYEDMLERISSVGGIHAAGGMSEFQRDVLYCSSLGKACGSKSTDLSLDMDPWKHHTSWTDTFSGDSFDNGSLVDQKVTMDAPSFPSRPHQSASKQKAQATDRARRVRIAERMTALEKLLPQSVEGGQEFVLDDVIDHIKFLQLQIKDLSKSRLGGGTITEPMIFREGYGHYFLHQQMMSEPLEEMIGKLLETNPVAANQLLKDKGLSMVPLGFTKKLF</sequence>
<dbReference type="GO" id="GO:0000978">
    <property type="term" value="F:RNA polymerase II cis-regulatory region sequence-specific DNA binding"/>
    <property type="evidence" value="ECO:0007669"/>
    <property type="project" value="TreeGrafter"/>
</dbReference>
<evidence type="ECO:0000256" key="1">
    <source>
        <dbReference type="ARBA" id="ARBA00004123"/>
    </source>
</evidence>
<dbReference type="Gene3D" id="4.10.280.10">
    <property type="entry name" value="Helix-loop-helix DNA-binding domain"/>
    <property type="match status" value="1"/>
</dbReference>
<dbReference type="PROSITE" id="PS50888">
    <property type="entry name" value="BHLH"/>
    <property type="match status" value="1"/>
</dbReference>
<protein>
    <recommendedName>
        <fullName evidence="7">BHLH domain-containing protein</fullName>
    </recommendedName>
</protein>
<dbReference type="Proteomes" id="UP001457282">
    <property type="component" value="Unassembled WGS sequence"/>
</dbReference>
<keyword evidence="5" id="KW-0539">Nucleus</keyword>
<dbReference type="AlphaFoldDB" id="A0AAW1Y8B3"/>